<keyword evidence="3" id="KW-1185">Reference proteome</keyword>
<dbReference type="EMBL" id="BSYI01000002">
    <property type="protein sequence ID" value="GMG81137.1"/>
    <property type="molecule type" value="Genomic_DNA"/>
</dbReference>
<evidence type="ECO:0000256" key="1">
    <source>
        <dbReference type="SAM" id="MobiDB-lite"/>
    </source>
</evidence>
<comment type="caution">
    <text evidence="2">The sequence shown here is derived from an EMBL/GenBank/DDBJ whole genome shotgun (WGS) entry which is preliminary data.</text>
</comment>
<name>A0ABQ6LCP0_9RHOB</name>
<dbReference type="RefSeq" id="WP_285669765.1">
    <property type="nucleotide sequence ID" value="NZ_BSYI01000002.1"/>
</dbReference>
<evidence type="ECO:0000313" key="2">
    <source>
        <dbReference type="EMBL" id="GMG81137.1"/>
    </source>
</evidence>
<organism evidence="2 3">
    <name type="scientific">Paralimibaculum aggregatum</name>
    <dbReference type="NCBI Taxonomy" id="3036245"/>
    <lineage>
        <taxon>Bacteria</taxon>
        <taxon>Pseudomonadati</taxon>
        <taxon>Pseudomonadota</taxon>
        <taxon>Alphaproteobacteria</taxon>
        <taxon>Rhodobacterales</taxon>
        <taxon>Paracoccaceae</taxon>
        <taxon>Paralimibaculum</taxon>
    </lineage>
</organism>
<accession>A0ABQ6LCP0</accession>
<dbReference type="Proteomes" id="UP001239909">
    <property type="component" value="Unassembled WGS sequence"/>
</dbReference>
<gene>
    <name evidence="2" type="ORF">LNKW23_03490</name>
</gene>
<evidence type="ECO:0000313" key="3">
    <source>
        <dbReference type="Proteomes" id="UP001239909"/>
    </source>
</evidence>
<feature type="region of interest" description="Disordered" evidence="1">
    <location>
        <begin position="83"/>
        <end position="104"/>
    </location>
</feature>
<proteinExistence type="predicted"/>
<protein>
    <submittedName>
        <fullName evidence="2">Uncharacterized protein</fullName>
    </submittedName>
</protein>
<sequence>MSGASPERQAVLGDLPENQLTLMCRHVFLRERPVAYAEPTEEGILVLACGAEDHGDGPEDWLSASYGAVAAADPSLAACPPIPLGRAAERAGPDTPWQITEPET</sequence>
<reference evidence="2 3" key="1">
    <citation type="submission" date="2023-04" db="EMBL/GenBank/DDBJ databases">
        <title>Marinoamorphus aggregata gen. nov., sp. Nov., isolate from tissue of brittle star Ophioplocus japonicus.</title>
        <authorList>
            <person name="Kawano K."/>
            <person name="Sawayama S."/>
            <person name="Nakagawa S."/>
        </authorList>
    </citation>
    <scope>NUCLEOTIDE SEQUENCE [LARGE SCALE GENOMIC DNA]</scope>
    <source>
        <strain evidence="2 3">NKW23</strain>
    </source>
</reference>